<dbReference type="GeneID" id="93131514"/>
<accession>A0A077EHH0</accession>
<feature type="domain" description="DinB-like" evidence="1">
    <location>
        <begin position="11"/>
        <end position="144"/>
    </location>
</feature>
<dbReference type="HOGENOM" id="CLU_125425_0_0_10"/>
<sequence length="156" mass="18348">MNNLFKAHRVIRRNLADVLQKTSHQDLMMIPDGFNNNIYWNIAHCVATQQLLIYYLSGNPFRIDKYWIETYKKGTLPNLDVSQEEIEDLNFLLSETSRIMANDYDENFFLDYTHYSTSLGMDLKNIEDAVLFNNIHEGQHLGYIMAQKRAIIGEMY</sequence>
<dbReference type="STRING" id="1338011.BD94_3127"/>
<name>A0A077EHH0_9FLAO</name>
<dbReference type="EMBL" id="CP007547">
    <property type="protein sequence ID" value="AIL46902.1"/>
    <property type="molecule type" value="Genomic_DNA"/>
</dbReference>
<reference evidence="2" key="1">
    <citation type="journal article" date="2013" name="Lancet">
        <title>First case of E anophelis outbreak in an intensive-care unit.</title>
        <authorList>
            <person name="Teo J."/>
            <person name="Tan S.Y."/>
            <person name="Tay M."/>
            <person name="Ding Y."/>
            <person name="Kjelleberg S."/>
            <person name="Givskov M."/>
            <person name="Lin R.T."/>
            <person name="Yang L."/>
        </authorList>
    </citation>
    <scope>NUCLEOTIDE SEQUENCE [LARGE SCALE GENOMIC DNA]</scope>
    <source>
        <strain evidence="2">NUHP1</strain>
    </source>
</reference>
<dbReference type="KEGG" id="eao:BD94_3127"/>
<evidence type="ECO:0000259" key="1">
    <source>
        <dbReference type="Pfam" id="PF12867"/>
    </source>
</evidence>
<dbReference type="Pfam" id="PF12867">
    <property type="entry name" value="DinB_2"/>
    <property type="match status" value="1"/>
</dbReference>
<dbReference type="InterPro" id="IPR024775">
    <property type="entry name" value="DinB-like"/>
</dbReference>
<evidence type="ECO:0000313" key="3">
    <source>
        <dbReference type="Proteomes" id="UP000028933"/>
    </source>
</evidence>
<protein>
    <recommendedName>
        <fullName evidence="1">DinB-like domain-containing protein</fullName>
    </recommendedName>
</protein>
<evidence type="ECO:0000313" key="2">
    <source>
        <dbReference type="EMBL" id="AIL46902.1"/>
    </source>
</evidence>
<dbReference type="Gene3D" id="1.20.120.450">
    <property type="entry name" value="dinb family like domain"/>
    <property type="match status" value="1"/>
</dbReference>
<gene>
    <name evidence="2" type="ORF">BD94_3127</name>
</gene>
<dbReference type="RefSeq" id="WP_021348233.1">
    <property type="nucleotide sequence ID" value="NZ_CP007547.1"/>
</dbReference>
<proteinExistence type="predicted"/>
<reference evidence="2" key="2">
    <citation type="journal article" date="2015" name="Genome Biol. Evol.">
        <title>Complete Genome Sequence and Transcriptomic Analysis of the Novel Pathogen Elizabethkingia anophelis in Response to Oxidative Stress.</title>
        <authorList>
            <person name="Li Y."/>
            <person name="Liu Y."/>
            <person name="Chew S.C."/>
            <person name="Tay M."/>
            <person name="Salido M.M."/>
            <person name="Teo J."/>
            <person name="Lauro F.M."/>
            <person name="Givskov M."/>
            <person name="Yang L."/>
        </authorList>
    </citation>
    <scope>NUCLEOTIDE SEQUENCE</scope>
    <source>
        <strain evidence="2">NUHP1</strain>
    </source>
</reference>
<organism evidence="2 3">
    <name type="scientific">Elizabethkingia anophelis NUHP1</name>
    <dbReference type="NCBI Taxonomy" id="1338011"/>
    <lineage>
        <taxon>Bacteria</taxon>
        <taxon>Pseudomonadati</taxon>
        <taxon>Bacteroidota</taxon>
        <taxon>Flavobacteriia</taxon>
        <taxon>Flavobacteriales</taxon>
        <taxon>Weeksellaceae</taxon>
        <taxon>Elizabethkingia</taxon>
    </lineage>
</organism>
<dbReference type="Proteomes" id="UP000028933">
    <property type="component" value="Chromosome"/>
</dbReference>
<dbReference type="AlphaFoldDB" id="A0A077EHH0"/>
<dbReference type="eggNOG" id="COG2318">
    <property type="taxonomic scope" value="Bacteria"/>
</dbReference>
<dbReference type="SUPFAM" id="SSF109854">
    <property type="entry name" value="DinB/YfiT-like putative metalloenzymes"/>
    <property type="match status" value="1"/>
</dbReference>
<dbReference type="InterPro" id="IPR034660">
    <property type="entry name" value="DinB/YfiT-like"/>
</dbReference>